<feature type="region of interest" description="Disordered" evidence="1">
    <location>
        <begin position="1"/>
        <end position="50"/>
    </location>
</feature>
<dbReference type="InterPro" id="IPR007513">
    <property type="entry name" value="SERF-like_N"/>
</dbReference>
<gene>
    <name evidence="3" type="ORF">DFA_10143</name>
</gene>
<proteinExistence type="predicted"/>
<dbReference type="OMA" id="CINIEIV"/>
<dbReference type="AlphaFoldDB" id="F4Q9E0"/>
<dbReference type="EMBL" id="GL883026">
    <property type="protein sequence ID" value="EGG15309.1"/>
    <property type="molecule type" value="Genomic_DNA"/>
</dbReference>
<feature type="compositionally biased region" description="Basic and acidic residues" evidence="1">
    <location>
        <begin position="25"/>
        <end position="50"/>
    </location>
</feature>
<reference evidence="4" key="1">
    <citation type="journal article" date="2011" name="Genome Res.">
        <title>Phylogeny-wide analysis of social amoeba genomes highlights ancient origins for complex intercellular communication.</title>
        <authorList>
            <person name="Heidel A.J."/>
            <person name="Lawal H.M."/>
            <person name="Felder M."/>
            <person name="Schilde C."/>
            <person name="Helps N.R."/>
            <person name="Tunggal B."/>
            <person name="Rivero F."/>
            <person name="John U."/>
            <person name="Schleicher M."/>
            <person name="Eichinger L."/>
            <person name="Platzer M."/>
            <person name="Noegel A.A."/>
            <person name="Schaap P."/>
            <person name="Gloeckner G."/>
        </authorList>
    </citation>
    <scope>NUCLEOTIDE SEQUENCE [LARGE SCALE GENOMIC DNA]</scope>
    <source>
        <strain evidence="4">SH3</strain>
    </source>
</reference>
<feature type="compositionally biased region" description="Basic and acidic residues" evidence="1">
    <location>
        <begin position="1"/>
        <end position="18"/>
    </location>
</feature>
<keyword evidence="4" id="KW-1185">Reference proteome</keyword>
<accession>F4Q9E0</accession>
<dbReference type="Pfam" id="PF04419">
    <property type="entry name" value="SERF-like_N"/>
    <property type="match status" value="1"/>
</dbReference>
<evidence type="ECO:0000313" key="3">
    <source>
        <dbReference type="EMBL" id="EGG15309.1"/>
    </source>
</evidence>
<dbReference type="KEGG" id="dfa:DFA_10143"/>
<evidence type="ECO:0000313" key="4">
    <source>
        <dbReference type="Proteomes" id="UP000007797"/>
    </source>
</evidence>
<dbReference type="OrthoDB" id="18018at2759"/>
<dbReference type="GeneID" id="14867070"/>
<evidence type="ECO:0000256" key="1">
    <source>
        <dbReference type="SAM" id="MobiDB-lite"/>
    </source>
</evidence>
<protein>
    <recommendedName>
        <fullName evidence="2">Small EDRK-rich factor-like N-terminal domain-containing protein</fullName>
    </recommendedName>
</protein>
<evidence type="ECO:0000259" key="2">
    <source>
        <dbReference type="Pfam" id="PF04419"/>
    </source>
</evidence>
<sequence length="69" mass="7852">MTRGNQREIDRKRAEARKAQGPQGKQEDFNVRKERDNKALLDKQKAFNDKKQAEEEAALAAKRAAAAKK</sequence>
<organism evidence="3 4">
    <name type="scientific">Cavenderia fasciculata</name>
    <name type="common">Slime mold</name>
    <name type="synonym">Dictyostelium fasciculatum</name>
    <dbReference type="NCBI Taxonomy" id="261658"/>
    <lineage>
        <taxon>Eukaryota</taxon>
        <taxon>Amoebozoa</taxon>
        <taxon>Evosea</taxon>
        <taxon>Eumycetozoa</taxon>
        <taxon>Dictyostelia</taxon>
        <taxon>Acytosteliales</taxon>
        <taxon>Cavenderiaceae</taxon>
        <taxon>Cavenderia</taxon>
    </lineage>
</organism>
<feature type="domain" description="Small EDRK-rich factor-like N-terminal" evidence="2">
    <location>
        <begin position="1"/>
        <end position="27"/>
    </location>
</feature>
<dbReference type="Proteomes" id="UP000007797">
    <property type="component" value="Unassembled WGS sequence"/>
</dbReference>
<name>F4Q9E0_CACFS</name>
<dbReference type="RefSeq" id="XP_004352029.1">
    <property type="nucleotide sequence ID" value="XM_004351977.1"/>
</dbReference>